<evidence type="ECO:0008006" key="3">
    <source>
        <dbReference type="Google" id="ProtNLM"/>
    </source>
</evidence>
<proteinExistence type="predicted"/>
<name>A0A1R1LJJ2_9MICC</name>
<keyword evidence="2" id="KW-1185">Reference proteome</keyword>
<dbReference type="STRING" id="554083.BKD30_03035"/>
<evidence type="ECO:0000313" key="2">
    <source>
        <dbReference type="Proteomes" id="UP000187085"/>
    </source>
</evidence>
<dbReference type="EMBL" id="MRDE01000016">
    <property type="protein sequence ID" value="OMH27636.1"/>
    <property type="molecule type" value="Genomic_DNA"/>
</dbReference>
<protein>
    <recommendedName>
        <fullName evidence="3">Asp23/Gls24 family envelope stress response protein</fullName>
    </recommendedName>
</protein>
<comment type="caution">
    <text evidence="1">The sequence shown here is derived from an EMBL/GenBank/DDBJ whole genome shotgun (WGS) entry which is preliminary data.</text>
</comment>
<evidence type="ECO:0000313" key="1">
    <source>
        <dbReference type="EMBL" id="OMH27636.1"/>
    </source>
</evidence>
<reference evidence="1 2" key="1">
    <citation type="submission" date="2016-12" db="EMBL/GenBank/DDBJ databases">
        <title>Draft genome of Tersicoccus phoenicis 1P05MA.</title>
        <authorList>
            <person name="Nakajima Y."/>
            <person name="Yoshizawa S."/>
            <person name="Nakamura K."/>
            <person name="Ogura Y."/>
            <person name="Hayashi T."/>
            <person name="Kogure K."/>
        </authorList>
    </citation>
    <scope>NUCLEOTIDE SEQUENCE [LARGE SCALE GENOMIC DNA]</scope>
    <source>
        <strain evidence="1 2">1p05MA</strain>
    </source>
</reference>
<sequence>MALNDDSVLGCGRTVDDVWADLERPADAHEQTCPHCTAARHALRELHRLTATYRDTERQADTDPDEAMHPSSRVRANVMAIARAEVRRSRQIPVAVTEHGPIRVGEQTLLALVRHAIDSTEGVRARRLHVTTGSTGEVERLVCHLAVTADVVIPDTAATVRDHIVTVLGEHLRADPDAVDLVVEDLYDR</sequence>
<dbReference type="RefSeq" id="WP_076701780.1">
    <property type="nucleotide sequence ID" value="NZ_MRDE01000016.1"/>
</dbReference>
<dbReference type="Proteomes" id="UP000187085">
    <property type="component" value="Unassembled WGS sequence"/>
</dbReference>
<gene>
    <name evidence="1" type="ORF">BKD30_03035</name>
</gene>
<dbReference type="AlphaFoldDB" id="A0A1R1LJJ2"/>
<dbReference type="PROSITE" id="PS00195">
    <property type="entry name" value="GLUTAREDOXIN_1"/>
    <property type="match status" value="1"/>
</dbReference>
<organism evidence="1 2">
    <name type="scientific">Tersicoccus phoenicis</name>
    <dbReference type="NCBI Taxonomy" id="554083"/>
    <lineage>
        <taxon>Bacteria</taxon>
        <taxon>Bacillati</taxon>
        <taxon>Actinomycetota</taxon>
        <taxon>Actinomycetes</taxon>
        <taxon>Micrococcales</taxon>
        <taxon>Micrococcaceae</taxon>
        <taxon>Tersicoccus</taxon>
    </lineage>
</organism>
<dbReference type="OrthoDB" id="3711227at2"/>
<dbReference type="InterPro" id="IPR011767">
    <property type="entry name" value="GLR_AS"/>
</dbReference>
<accession>A0A1R1LJJ2</accession>